<keyword evidence="3" id="KW-1185">Reference proteome</keyword>
<comment type="caution">
    <text evidence="2">The sequence shown here is derived from an EMBL/GenBank/DDBJ whole genome shotgun (WGS) entry which is preliminary data.</text>
</comment>
<proteinExistence type="predicted"/>
<reference evidence="2" key="1">
    <citation type="submission" date="2021-07" db="EMBL/GenBank/DDBJ databases">
        <authorList>
            <person name="Durling M."/>
        </authorList>
    </citation>
    <scope>NUCLEOTIDE SEQUENCE</scope>
</reference>
<name>A0A9N9M202_9HELO</name>
<dbReference type="Proteomes" id="UP000701801">
    <property type="component" value="Unassembled WGS sequence"/>
</dbReference>
<sequence>MEPPVTIVQLPLSEQSFELLQNQRLELLQKYKHCINLDERDSIYSELAKNSIKKTKYSVKTGMTDEYRRYIRAVLKKDKEEFDEINKKLEPIVRLTFHPNYDPKARDAILSEVRFGLKKRGFNPDRIWIAPHKFPEECMTISCLDQKMEVMKDIAHALNTRGGKIVEVTHPWNNVEEKAQTEKILAEQRHIALQLSSFLQEEVKNAWVLVIFGGLIYLTRHLGLLTQVFSKKDPESTSGIQLEPKRTEKQKASTTTRLTLRPFRPFLPRPHPVSNALSSGVSTLHWSQVPVILVP</sequence>
<accession>A0A9N9M202</accession>
<protein>
    <submittedName>
        <fullName evidence="2">Uncharacterized protein</fullName>
    </submittedName>
</protein>
<gene>
    <name evidence="2" type="ORF">HYALB_00006039</name>
</gene>
<organism evidence="2 3">
    <name type="scientific">Hymenoscyphus albidus</name>
    <dbReference type="NCBI Taxonomy" id="595503"/>
    <lineage>
        <taxon>Eukaryota</taxon>
        <taxon>Fungi</taxon>
        <taxon>Dikarya</taxon>
        <taxon>Ascomycota</taxon>
        <taxon>Pezizomycotina</taxon>
        <taxon>Leotiomycetes</taxon>
        <taxon>Helotiales</taxon>
        <taxon>Helotiaceae</taxon>
        <taxon>Hymenoscyphus</taxon>
    </lineage>
</organism>
<dbReference type="EMBL" id="CAJVRM010000673">
    <property type="protein sequence ID" value="CAG8982644.1"/>
    <property type="molecule type" value="Genomic_DNA"/>
</dbReference>
<dbReference type="AlphaFoldDB" id="A0A9N9M202"/>
<dbReference type="OrthoDB" id="10333095at2759"/>
<evidence type="ECO:0000313" key="3">
    <source>
        <dbReference type="Proteomes" id="UP000701801"/>
    </source>
</evidence>
<evidence type="ECO:0000313" key="2">
    <source>
        <dbReference type="EMBL" id="CAG8982644.1"/>
    </source>
</evidence>
<feature type="region of interest" description="Disordered" evidence="1">
    <location>
        <begin position="234"/>
        <end position="255"/>
    </location>
</feature>
<evidence type="ECO:0000256" key="1">
    <source>
        <dbReference type="SAM" id="MobiDB-lite"/>
    </source>
</evidence>